<dbReference type="Proteomes" id="UP000722750">
    <property type="component" value="Unassembled WGS sequence"/>
</dbReference>
<sequence>MDRKRAKRSDLLFPELSYQLIGVLFDVHNTLGYGYQEKYYQKAIAASLKKIKIPFREQVLVEIKVGDEVIAKGYADFIIDEKIILEIKKGNSFRKNNIDQLYSYLR</sequence>
<evidence type="ECO:0000313" key="2">
    <source>
        <dbReference type="Proteomes" id="UP000722750"/>
    </source>
</evidence>
<dbReference type="AlphaFoldDB" id="A0A941W1Y3"/>
<dbReference type="Pfam" id="PF13366">
    <property type="entry name" value="PDDEXK_3"/>
    <property type="match status" value="1"/>
</dbReference>
<protein>
    <recommendedName>
        <fullName evidence="3">GxxExxY protein</fullName>
    </recommendedName>
</protein>
<reference evidence="1" key="1">
    <citation type="journal article" date="2021" name="ISME J.">
        <title>Fine-scale metabolic discontinuity in a stratified prokaryote microbiome of a Red Sea deep halocline.</title>
        <authorList>
            <person name="Michoud G."/>
            <person name="Ngugi D.K."/>
            <person name="Barozzi A."/>
            <person name="Merlino G."/>
            <person name="Calleja M.L."/>
            <person name="Delgado-Huertas A."/>
            <person name="Moran X.A.G."/>
            <person name="Daffonchio D."/>
        </authorList>
    </citation>
    <scope>NUCLEOTIDE SEQUENCE</scope>
    <source>
        <strain evidence="1">SuakinDeep_MAG55_1</strain>
    </source>
</reference>
<dbReference type="EMBL" id="JAANXD010000048">
    <property type="protein sequence ID" value="MBS1258095.1"/>
    <property type="molecule type" value="Genomic_DNA"/>
</dbReference>
<dbReference type="NCBIfam" id="TIGR04256">
    <property type="entry name" value="GxxExxY"/>
    <property type="match status" value="1"/>
</dbReference>
<evidence type="ECO:0000313" key="1">
    <source>
        <dbReference type="EMBL" id="MBS1258095.1"/>
    </source>
</evidence>
<accession>A0A941W1Y3</accession>
<evidence type="ECO:0008006" key="3">
    <source>
        <dbReference type="Google" id="ProtNLM"/>
    </source>
</evidence>
<dbReference type="InterPro" id="IPR026350">
    <property type="entry name" value="GxxExxY"/>
</dbReference>
<proteinExistence type="predicted"/>
<organism evidence="1 2">
    <name type="scientific">Candidatus Scalindua arabica</name>
    <dbReference type="NCBI Taxonomy" id="1127984"/>
    <lineage>
        <taxon>Bacteria</taxon>
        <taxon>Pseudomonadati</taxon>
        <taxon>Planctomycetota</taxon>
        <taxon>Candidatus Brocadiia</taxon>
        <taxon>Candidatus Brocadiales</taxon>
        <taxon>Candidatus Scalinduaceae</taxon>
        <taxon>Candidatus Scalindua</taxon>
    </lineage>
</organism>
<comment type="caution">
    <text evidence="1">The sequence shown here is derived from an EMBL/GenBank/DDBJ whole genome shotgun (WGS) entry which is preliminary data.</text>
</comment>
<name>A0A941W1Y3_9BACT</name>
<gene>
    <name evidence="1" type="ORF">MAG551_01148</name>
</gene>